<dbReference type="OrthoDB" id="9778208at2"/>
<dbReference type="SUPFAM" id="SSF53335">
    <property type="entry name" value="S-adenosyl-L-methionine-dependent methyltransferases"/>
    <property type="match status" value="1"/>
</dbReference>
<evidence type="ECO:0000256" key="4">
    <source>
        <dbReference type="ARBA" id="ARBA00011905"/>
    </source>
</evidence>
<feature type="binding site" evidence="9">
    <location>
        <position position="123"/>
    </location>
    <ligand>
        <name>S-adenosyl-L-methionine</name>
        <dbReference type="ChEBI" id="CHEBI:59789"/>
    </ligand>
</feature>
<dbReference type="Pfam" id="PF05724">
    <property type="entry name" value="TPMT"/>
    <property type="match status" value="1"/>
</dbReference>
<comment type="similarity">
    <text evidence="3 9">Belongs to the class I-like SAM-binding methyltransferase superfamily. TPMT family.</text>
</comment>
<feature type="binding site" evidence="9">
    <location>
        <position position="45"/>
    </location>
    <ligand>
        <name>S-adenosyl-L-methionine</name>
        <dbReference type="ChEBI" id="CHEBI:59789"/>
    </ligand>
</feature>
<name>A0A4Q0M4J9_9HYPH</name>
<keyword evidence="5 9" id="KW-0963">Cytoplasm</keyword>
<dbReference type="Gene3D" id="3.40.50.150">
    <property type="entry name" value="Vaccinia Virus protein VP39"/>
    <property type="match status" value="1"/>
</dbReference>
<dbReference type="InterPro" id="IPR025835">
    <property type="entry name" value="Thiopurine_S-MeTrfase"/>
</dbReference>
<dbReference type="GO" id="GO:0005737">
    <property type="term" value="C:cytoplasm"/>
    <property type="evidence" value="ECO:0007669"/>
    <property type="project" value="UniProtKB-SubCell"/>
</dbReference>
<proteinExistence type="inferred from homology"/>
<comment type="catalytic activity">
    <reaction evidence="1 9">
        <text>S-adenosyl-L-methionine + a thiopurine = S-adenosyl-L-homocysteine + a thiopurine S-methylether.</text>
        <dbReference type="EC" id="2.1.1.67"/>
    </reaction>
</comment>
<dbReference type="PANTHER" id="PTHR10259:SF11">
    <property type="entry name" value="THIOPURINE S-METHYLTRANSFERASE"/>
    <property type="match status" value="1"/>
</dbReference>
<dbReference type="InterPro" id="IPR022474">
    <property type="entry name" value="Thiopur_S-MeTfrase_Se/Te_detox"/>
</dbReference>
<feature type="binding site" evidence="9">
    <location>
        <position position="10"/>
    </location>
    <ligand>
        <name>S-adenosyl-L-methionine</name>
        <dbReference type="ChEBI" id="CHEBI:59789"/>
    </ligand>
</feature>
<dbReference type="GO" id="GO:0008119">
    <property type="term" value="F:thiopurine S-methyltransferase activity"/>
    <property type="evidence" value="ECO:0007669"/>
    <property type="project" value="UniProtKB-UniRule"/>
</dbReference>
<dbReference type="Proteomes" id="UP000289708">
    <property type="component" value="Unassembled WGS sequence"/>
</dbReference>
<accession>A0A4Q0M4J9</accession>
<dbReference type="FunFam" id="3.40.50.150:FF:000101">
    <property type="entry name" value="Thiopurine S-methyltransferase"/>
    <property type="match status" value="1"/>
</dbReference>
<evidence type="ECO:0000313" key="11">
    <source>
        <dbReference type="Proteomes" id="UP000289708"/>
    </source>
</evidence>
<dbReference type="GO" id="GO:0032259">
    <property type="term" value="P:methylation"/>
    <property type="evidence" value="ECO:0007669"/>
    <property type="project" value="UniProtKB-KW"/>
</dbReference>
<dbReference type="AlphaFoldDB" id="A0A4Q0M4J9"/>
<dbReference type="GO" id="GO:0010038">
    <property type="term" value="P:response to metal ion"/>
    <property type="evidence" value="ECO:0007669"/>
    <property type="project" value="InterPro"/>
</dbReference>
<keyword evidence="8 9" id="KW-0949">S-adenosyl-L-methionine</keyword>
<sequence>MDDDFWRGRWRDNRLGWHRDSANPMLVRHLSALGLPAGARLFLPLCGKTLDIHWLLGNGFRVAGAELVETAVEQLFAELGLTPAIGDAGALRRYRAEGVDIFVGDLFDLGSEALGAVDGTYDRAALVALPADVRPRYAAHVARITASAPQLLVTYDYDQSRMDGPPFSVTEEEARGLYATYDVALLESAEVEGGLKGFCPATEKAWLMRRPA</sequence>
<organism evidence="10 11">
    <name type="scientific">Hansschlegelia zhihuaiae</name>
    <dbReference type="NCBI Taxonomy" id="405005"/>
    <lineage>
        <taxon>Bacteria</taxon>
        <taxon>Pseudomonadati</taxon>
        <taxon>Pseudomonadota</taxon>
        <taxon>Alphaproteobacteria</taxon>
        <taxon>Hyphomicrobiales</taxon>
        <taxon>Methylopilaceae</taxon>
        <taxon>Hansschlegelia</taxon>
    </lineage>
</organism>
<reference evidence="10 11" key="1">
    <citation type="submission" date="2018-12" db="EMBL/GenBank/DDBJ databases">
        <title>bacterium Hansschlegelia zhihuaiae S113.</title>
        <authorList>
            <person name="He J."/>
        </authorList>
    </citation>
    <scope>NUCLEOTIDE SEQUENCE [LARGE SCALE GENOMIC DNA]</scope>
    <source>
        <strain evidence="10 11">S 113</strain>
    </source>
</reference>
<evidence type="ECO:0000256" key="7">
    <source>
        <dbReference type="ARBA" id="ARBA00022679"/>
    </source>
</evidence>
<feature type="binding site" evidence="9">
    <location>
        <position position="66"/>
    </location>
    <ligand>
        <name>S-adenosyl-L-methionine</name>
        <dbReference type="ChEBI" id="CHEBI:59789"/>
    </ligand>
</feature>
<dbReference type="HAMAP" id="MF_00812">
    <property type="entry name" value="Thiopur_methtran"/>
    <property type="match status" value="1"/>
</dbReference>
<dbReference type="EMBL" id="RYFI01000030">
    <property type="protein sequence ID" value="RXF67834.1"/>
    <property type="molecule type" value="Genomic_DNA"/>
</dbReference>
<evidence type="ECO:0000256" key="2">
    <source>
        <dbReference type="ARBA" id="ARBA00004496"/>
    </source>
</evidence>
<dbReference type="NCBIfam" id="TIGR03840">
    <property type="entry name" value="TMPT_Se_Te"/>
    <property type="match status" value="1"/>
</dbReference>
<comment type="subcellular location">
    <subcellularLocation>
        <location evidence="2 9">Cytoplasm</location>
    </subcellularLocation>
</comment>
<evidence type="ECO:0000256" key="3">
    <source>
        <dbReference type="ARBA" id="ARBA00008145"/>
    </source>
</evidence>
<keyword evidence="6 9" id="KW-0489">Methyltransferase</keyword>
<dbReference type="EC" id="2.1.1.67" evidence="4 9"/>
<dbReference type="RefSeq" id="WP_128779394.1">
    <property type="nucleotide sequence ID" value="NZ_RYFI01000030.1"/>
</dbReference>
<gene>
    <name evidence="10" type="primary">tmpT</name>
    <name evidence="9" type="synonym">tpm</name>
    <name evidence="10" type="ORF">EK403_20910</name>
</gene>
<dbReference type="InterPro" id="IPR029063">
    <property type="entry name" value="SAM-dependent_MTases_sf"/>
</dbReference>
<evidence type="ECO:0000256" key="8">
    <source>
        <dbReference type="ARBA" id="ARBA00022691"/>
    </source>
</evidence>
<evidence type="ECO:0000256" key="9">
    <source>
        <dbReference type="HAMAP-Rule" id="MF_00812"/>
    </source>
</evidence>
<keyword evidence="11" id="KW-1185">Reference proteome</keyword>
<dbReference type="InterPro" id="IPR008854">
    <property type="entry name" value="TPMT"/>
</dbReference>
<dbReference type="PIRSF" id="PIRSF023956">
    <property type="entry name" value="Thiopurine_S-methyltransferase"/>
    <property type="match status" value="1"/>
</dbReference>
<protein>
    <recommendedName>
        <fullName evidence="4 9">Thiopurine S-methyltransferase</fullName>
        <ecNumber evidence="4 9">2.1.1.67</ecNumber>
    </recommendedName>
    <alternativeName>
        <fullName evidence="9">Thiopurine methyltransferase</fullName>
    </alternativeName>
</protein>
<comment type="caution">
    <text evidence="10">The sequence shown here is derived from an EMBL/GenBank/DDBJ whole genome shotgun (WGS) entry which is preliminary data.</text>
</comment>
<evidence type="ECO:0000256" key="5">
    <source>
        <dbReference type="ARBA" id="ARBA00022490"/>
    </source>
</evidence>
<evidence type="ECO:0000256" key="1">
    <source>
        <dbReference type="ARBA" id="ARBA00000903"/>
    </source>
</evidence>
<dbReference type="PANTHER" id="PTHR10259">
    <property type="entry name" value="THIOPURINE S-METHYLTRANSFERASE"/>
    <property type="match status" value="1"/>
</dbReference>
<evidence type="ECO:0000313" key="10">
    <source>
        <dbReference type="EMBL" id="RXF67834.1"/>
    </source>
</evidence>
<keyword evidence="7 9" id="KW-0808">Transferase</keyword>
<dbReference type="PROSITE" id="PS51585">
    <property type="entry name" value="SAM_MT_TPMT"/>
    <property type="match status" value="1"/>
</dbReference>
<evidence type="ECO:0000256" key="6">
    <source>
        <dbReference type="ARBA" id="ARBA00022603"/>
    </source>
</evidence>